<sequence length="204" mass="23164">MGVQGSSEGERDWILAARNGDLNAFERLVAAYTRPIYNLCYRMLGDPHEAEDATQEVFLRIYRRLHAYDPAHRPASWILSIAAHYCIDRIRARRPVLPLEDVHPEPQTPEEARPDALVERQEQEACLREALGQLKPEERAVLILYYWHERSCEEIASILGLQPGTVRVRLHRARLRLAELLKPHLLAGALNGRDPSASGGGHDL</sequence>
<feature type="domain" description="RNA polymerase sigma factor 70 region 4 type 2" evidence="6">
    <location>
        <begin position="126"/>
        <end position="177"/>
    </location>
</feature>
<feature type="domain" description="RNA polymerase sigma-70 region 2" evidence="5">
    <location>
        <begin position="28"/>
        <end position="94"/>
    </location>
</feature>
<dbReference type="SUPFAM" id="SSF88946">
    <property type="entry name" value="Sigma2 domain of RNA polymerase sigma factors"/>
    <property type="match status" value="1"/>
</dbReference>
<dbReference type="Pfam" id="PF04542">
    <property type="entry name" value="Sigma70_r2"/>
    <property type="match status" value="1"/>
</dbReference>
<dbReference type="Proteomes" id="UP000197025">
    <property type="component" value="Unassembled WGS sequence"/>
</dbReference>
<evidence type="ECO:0000256" key="3">
    <source>
        <dbReference type="ARBA" id="ARBA00023082"/>
    </source>
</evidence>
<keyword evidence="2" id="KW-0805">Transcription regulation</keyword>
<keyword evidence="8" id="KW-1185">Reference proteome</keyword>
<dbReference type="Gene3D" id="1.10.10.10">
    <property type="entry name" value="Winged helix-like DNA-binding domain superfamily/Winged helix DNA-binding domain"/>
    <property type="match status" value="1"/>
</dbReference>
<protein>
    <submittedName>
        <fullName evidence="7">RNA polymerase, sigma subunit, ECF family</fullName>
    </submittedName>
</protein>
<dbReference type="GO" id="GO:0003677">
    <property type="term" value="F:DNA binding"/>
    <property type="evidence" value="ECO:0007669"/>
    <property type="project" value="InterPro"/>
</dbReference>
<dbReference type="RefSeq" id="WP_088570070.1">
    <property type="nucleotide sequence ID" value="NZ_FYEK01000003.1"/>
</dbReference>
<evidence type="ECO:0000259" key="6">
    <source>
        <dbReference type="Pfam" id="PF08281"/>
    </source>
</evidence>
<dbReference type="NCBIfam" id="TIGR02937">
    <property type="entry name" value="sigma70-ECF"/>
    <property type="match status" value="1"/>
</dbReference>
<dbReference type="Pfam" id="PF08281">
    <property type="entry name" value="Sigma70_r4_2"/>
    <property type="match status" value="1"/>
</dbReference>
<evidence type="ECO:0000256" key="4">
    <source>
        <dbReference type="ARBA" id="ARBA00023163"/>
    </source>
</evidence>
<dbReference type="SUPFAM" id="SSF88659">
    <property type="entry name" value="Sigma3 and sigma4 domains of RNA polymerase sigma factors"/>
    <property type="match status" value="1"/>
</dbReference>
<gene>
    <name evidence="7" type="ORF">SAMN02746019_00022980</name>
</gene>
<dbReference type="InterPro" id="IPR036388">
    <property type="entry name" value="WH-like_DNA-bd_sf"/>
</dbReference>
<proteinExistence type="inferred from homology"/>
<keyword evidence="3" id="KW-0731">Sigma factor</keyword>
<dbReference type="InterPro" id="IPR013325">
    <property type="entry name" value="RNA_pol_sigma_r2"/>
</dbReference>
<dbReference type="GO" id="GO:0016987">
    <property type="term" value="F:sigma factor activity"/>
    <property type="evidence" value="ECO:0007669"/>
    <property type="project" value="UniProtKB-KW"/>
</dbReference>
<evidence type="ECO:0000313" key="8">
    <source>
        <dbReference type="Proteomes" id="UP000197025"/>
    </source>
</evidence>
<dbReference type="AlphaFoldDB" id="A0A212PZ65"/>
<dbReference type="GO" id="GO:0006352">
    <property type="term" value="P:DNA-templated transcription initiation"/>
    <property type="evidence" value="ECO:0007669"/>
    <property type="project" value="InterPro"/>
</dbReference>
<dbReference type="PANTHER" id="PTHR43133:SF51">
    <property type="entry name" value="RNA POLYMERASE SIGMA FACTOR"/>
    <property type="match status" value="1"/>
</dbReference>
<dbReference type="InterPro" id="IPR007627">
    <property type="entry name" value="RNA_pol_sigma70_r2"/>
</dbReference>
<dbReference type="OrthoDB" id="9785675at2"/>
<dbReference type="InterPro" id="IPR013249">
    <property type="entry name" value="RNA_pol_sigma70_r4_t2"/>
</dbReference>
<evidence type="ECO:0000259" key="5">
    <source>
        <dbReference type="Pfam" id="PF04542"/>
    </source>
</evidence>
<evidence type="ECO:0000313" key="7">
    <source>
        <dbReference type="EMBL" id="SNB52342.1"/>
    </source>
</evidence>
<name>A0A212PZ65_9CHLR</name>
<dbReference type="CDD" id="cd06171">
    <property type="entry name" value="Sigma70_r4"/>
    <property type="match status" value="1"/>
</dbReference>
<dbReference type="InParanoid" id="A0A212PZ65"/>
<dbReference type="Gene3D" id="1.10.1740.10">
    <property type="match status" value="1"/>
</dbReference>
<keyword evidence="4" id="KW-0804">Transcription</keyword>
<dbReference type="InterPro" id="IPR039425">
    <property type="entry name" value="RNA_pol_sigma-70-like"/>
</dbReference>
<dbReference type="InterPro" id="IPR014284">
    <property type="entry name" value="RNA_pol_sigma-70_dom"/>
</dbReference>
<accession>A0A212PZ65</accession>
<evidence type="ECO:0000256" key="2">
    <source>
        <dbReference type="ARBA" id="ARBA00023015"/>
    </source>
</evidence>
<organism evidence="7 8">
    <name type="scientific">Thermoflexus hugenholtzii JAD2</name>
    <dbReference type="NCBI Taxonomy" id="877466"/>
    <lineage>
        <taxon>Bacteria</taxon>
        <taxon>Bacillati</taxon>
        <taxon>Chloroflexota</taxon>
        <taxon>Thermoflexia</taxon>
        <taxon>Thermoflexales</taxon>
        <taxon>Thermoflexaceae</taxon>
        <taxon>Thermoflexus</taxon>
    </lineage>
</organism>
<comment type="similarity">
    <text evidence="1">Belongs to the sigma-70 factor family. ECF subfamily.</text>
</comment>
<reference evidence="8" key="1">
    <citation type="submission" date="2017-06" db="EMBL/GenBank/DDBJ databases">
        <authorList>
            <person name="Varghese N."/>
            <person name="Submissions S."/>
        </authorList>
    </citation>
    <scope>NUCLEOTIDE SEQUENCE [LARGE SCALE GENOMIC DNA]</scope>
    <source>
        <strain evidence="8">JAD2</strain>
    </source>
</reference>
<evidence type="ECO:0000256" key="1">
    <source>
        <dbReference type="ARBA" id="ARBA00010641"/>
    </source>
</evidence>
<dbReference type="EMBL" id="FYEK01000003">
    <property type="protein sequence ID" value="SNB52342.1"/>
    <property type="molecule type" value="Genomic_DNA"/>
</dbReference>
<dbReference type="InterPro" id="IPR013324">
    <property type="entry name" value="RNA_pol_sigma_r3/r4-like"/>
</dbReference>
<dbReference type="PANTHER" id="PTHR43133">
    <property type="entry name" value="RNA POLYMERASE ECF-TYPE SIGMA FACTO"/>
    <property type="match status" value="1"/>
</dbReference>